<dbReference type="SUPFAM" id="SSF143870">
    <property type="entry name" value="PF0523-like"/>
    <property type="match status" value="1"/>
</dbReference>
<dbReference type="InterPro" id="IPR036504">
    <property type="entry name" value="CGI121/TPRKB_sf"/>
</dbReference>
<evidence type="ECO:0000256" key="3">
    <source>
        <dbReference type="ARBA" id="ARBA00022694"/>
    </source>
</evidence>
<gene>
    <name evidence="7 8" type="primary">LOC108569743</name>
</gene>
<evidence type="ECO:0000313" key="7">
    <source>
        <dbReference type="RefSeq" id="XP_017786895.1"/>
    </source>
</evidence>
<dbReference type="Gene3D" id="3.30.2380.10">
    <property type="entry name" value="CGI121/TPRKB"/>
    <property type="match status" value="1"/>
</dbReference>
<protein>
    <submittedName>
        <fullName evidence="7 8">EKC/KEOPS complex subunit Tprkb-like</fullName>
    </submittedName>
</protein>
<dbReference type="RefSeq" id="XP_017786895.1">
    <property type="nucleotide sequence ID" value="XM_017931406.1"/>
</dbReference>
<dbReference type="GeneID" id="108569743"/>
<name>A0ABM1NJ95_NICVS</name>
<evidence type="ECO:0000313" key="6">
    <source>
        <dbReference type="Proteomes" id="UP000695000"/>
    </source>
</evidence>
<dbReference type="PANTHER" id="PTHR15840:SF10">
    <property type="entry name" value="EKC_KEOPS COMPLEX SUBUNIT TPRKB"/>
    <property type="match status" value="1"/>
</dbReference>
<dbReference type="Pfam" id="PF08617">
    <property type="entry name" value="CGI-121"/>
    <property type="match status" value="1"/>
</dbReference>
<evidence type="ECO:0000256" key="1">
    <source>
        <dbReference type="ARBA" id="ARBA00004123"/>
    </source>
</evidence>
<organism evidence="6 7">
    <name type="scientific">Nicrophorus vespilloides</name>
    <name type="common">Boreal carrion beetle</name>
    <dbReference type="NCBI Taxonomy" id="110193"/>
    <lineage>
        <taxon>Eukaryota</taxon>
        <taxon>Metazoa</taxon>
        <taxon>Ecdysozoa</taxon>
        <taxon>Arthropoda</taxon>
        <taxon>Hexapoda</taxon>
        <taxon>Insecta</taxon>
        <taxon>Pterygota</taxon>
        <taxon>Neoptera</taxon>
        <taxon>Endopterygota</taxon>
        <taxon>Coleoptera</taxon>
        <taxon>Polyphaga</taxon>
        <taxon>Staphyliniformia</taxon>
        <taxon>Silphidae</taxon>
        <taxon>Nicrophorinae</taxon>
        <taxon>Nicrophorus</taxon>
    </lineage>
</organism>
<keyword evidence="3" id="KW-0819">tRNA processing</keyword>
<evidence type="ECO:0000313" key="8">
    <source>
        <dbReference type="RefSeq" id="XP_017786896.1"/>
    </source>
</evidence>
<dbReference type="InterPro" id="IPR013926">
    <property type="entry name" value="CGI121/TPRKB"/>
</dbReference>
<comment type="similarity">
    <text evidence="2 5">Belongs to the CGI121/TPRKB family.</text>
</comment>
<keyword evidence="6" id="KW-1185">Reference proteome</keyword>
<comment type="subcellular location">
    <subcellularLocation>
        <location evidence="1">Nucleus</location>
    </subcellularLocation>
</comment>
<proteinExistence type="inferred from homology"/>
<evidence type="ECO:0000256" key="2">
    <source>
        <dbReference type="ARBA" id="ARBA00005546"/>
    </source>
</evidence>
<dbReference type="Proteomes" id="UP000695000">
    <property type="component" value="Unplaced"/>
</dbReference>
<evidence type="ECO:0000256" key="5">
    <source>
        <dbReference type="RuleBase" id="RU004398"/>
    </source>
</evidence>
<dbReference type="RefSeq" id="XP_017786896.1">
    <property type="nucleotide sequence ID" value="XM_017931407.1"/>
</dbReference>
<keyword evidence="4 5" id="KW-0539">Nucleus</keyword>
<dbReference type="PANTHER" id="PTHR15840">
    <property type="entry name" value="CGI-121 FAMILY MEMBER"/>
    <property type="match status" value="1"/>
</dbReference>
<accession>A0ABM1NJ95</accession>
<sequence length="162" mass="18283">MTKFDLDPSKQQQKLTVKLFKNVKNCDDLRKKLMSGKLDCCMIKSKLIPDPFLIVVAANKAICAEKLTTRTINTEILFNLSISKNISQSLQLFGADDKETDMYVATLNEDFDFGVIAGEEVDFGGCPVDRKLLQKTYKLKDYEMGEQLVAAICNKIVIKDFN</sequence>
<evidence type="ECO:0000256" key="4">
    <source>
        <dbReference type="ARBA" id="ARBA00023242"/>
    </source>
</evidence>
<reference evidence="7 8" key="1">
    <citation type="submission" date="2025-05" db="UniProtKB">
        <authorList>
            <consortium name="RefSeq"/>
        </authorList>
    </citation>
    <scope>IDENTIFICATION</scope>
    <source>
        <tissue evidence="7 8">Whole Larva</tissue>
    </source>
</reference>